<keyword evidence="3" id="KW-1185">Reference proteome</keyword>
<accession>A0ABR2QCA4</accession>
<dbReference type="Proteomes" id="UP001396334">
    <property type="component" value="Unassembled WGS sequence"/>
</dbReference>
<evidence type="ECO:0000313" key="3">
    <source>
        <dbReference type="Proteomes" id="UP001396334"/>
    </source>
</evidence>
<gene>
    <name evidence="2" type="ORF">V6N11_083650</name>
</gene>
<sequence length="260" mass="27640">MREEGYLMTFTYSSVQSNGKMFAALIESKQVECGEDEQNTVFMVVSSLAYRLQIEVVLNADPDSTALHGFGLALAVGTTSLESPTSSMLLNDNETLQATVVGKAPVSDVDVVKSDTLEVSDLCETVQQVFVAEKIPKNCEGVVLPATLVGADSSTDSDTVVEDVDSSTVDVSLGKAVRPFVAYVAVDDCNFPPLAGGRKVRGKKQNSKSEGVEIPGRQPRAAATGVANLLQEMKGRKRDDPDKVKDSSLSVGNVPFVSSQ</sequence>
<feature type="compositionally biased region" description="Polar residues" evidence="1">
    <location>
        <begin position="247"/>
        <end position="260"/>
    </location>
</feature>
<proteinExistence type="predicted"/>
<dbReference type="EMBL" id="JBBPBN010000041">
    <property type="protein sequence ID" value="KAK8998259.1"/>
    <property type="molecule type" value="Genomic_DNA"/>
</dbReference>
<evidence type="ECO:0000256" key="1">
    <source>
        <dbReference type="SAM" id="MobiDB-lite"/>
    </source>
</evidence>
<feature type="compositionally biased region" description="Basic and acidic residues" evidence="1">
    <location>
        <begin position="233"/>
        <end position="246"/>
    </location>
</feature>
<name>A0ABR2QCA4_9ROSI</name>
<evidence type="ECO:0000313" key="2">
    <source>
        <dbReference type="EMBL" id="KAK8998259.1"/>
    </source>
</evidence>
<protein>
    <submittedName>
        <fullName evidence="2">Uncharacterized protein</fullName>
    </submittedName>
</protein>
<reference evidence="2 3" key="1">
    <citation type="journal article" date="2024" name="G3 (Bethesda)">
        <title>Genome assembly of Hibiscus sabdariffa L. provides insights into metabolisms of medicinal natural products.</title>
        <authorList>
            <person name="Kim T."/>
        </authorList>
    </citation>
    <scope>NUCLEOTIDE SEQUENCE [LARGE SCALE GENOMIC DNA]</scope>
    <source>
        <strain evidence="2">TK-2024</strain>
        <tissue evidence="2">Old leaves</tissue>
    </source>
</reference>
<organism evidence="2 3">
    <name type="scientific">Hibiscus sabdariffa</name>
    <name type="common">roselle</name>
    <dbReference type="NCBI Taxonomy" id="183260"/>
    <lineage>
        <taxon>Eukaryota</taxon>
        <taxon>Viridiplantae</taxon>
        <taxon>Streptophyta</taxon>
        <taxon>Embryophyta</taxon>
        <taxon>Tracheophyta</taxon>
        <taxon>Spermatophyta</taxon>
        <taxon>Magnoliopsida</taxon>
        <taxon>eudicotyledons</taxon>
        <taxon>Gunneridae</taxon>
        <taxon>Pentapetalae</taxon>
        <taxon>rosids</taxon>
        <taxon>malvids</taxon>
        <taxon>Malvales</taxon>
        <taxon>Malvaceae</taxon>
        <taxon>Malvoideae</taxon>
        <taxon>Hibiscus</taxon>
    </lineage>
</organism>
<comment type="caution">
    <text evidence="2">The sequence shown here is derived from an EMBL/GenBank/DDBJ whole genome shotgun (WGS) entry which is preliminary data.</text>
</comment>
<feature type="region of interest" description="Disordered" evidence="1">
    <location>
        <begin position="197"/>
        <end position="260"/>
    </location>
</feature>